<keyword evidence="3" id="KW-1185">Reference proteome</keyword>
<gene>
    <name evidence="2" type="ORF">GCM10010978_11190</name>
</gene>
<accession>A0A8J2ZQE2</accession>
<dbReference type="InterPro" id="IPR016945">
    <property type="entry name" value="UCP030092"/>
</dbReference>
<name>A0A8J2ZQE2_9BACI</name>
<evidence type="ECO:0000313" key="3">
    <source>
        <dbReference type="Proteomes" id="UP000602050"/>
    </source>
</evidence>
<evidence type="ECO:0000256" key="1">
    <source>
        <dbReference type="SAM" id="Phobius"/>
    </source>
</evidence>
<feature type="transmembrane region" description="Helical" evidence="1">
    <location>
        <begin position="105"/>
        <end position="125"/>
    </location>
</feature>
<dbReference type="RefSeq" id="WP_188391399.1">
    <property type="nucleotide sequence ID" value="NZ_BMEV01000015.1"/>
</dbReference>
<evidence type="ECO:0000313" key="2">
    <source>
        <dbReference type="EMBL" id="GGH73375.1"/>
    </source>
</evidence>
<reference evidence="2" key="1">
    <citation type="journal article" date="2014" name="Int. J. Syst. Evol. Microbiol.">
        <title>Complete genome sequence of Corynebacterium casei LMG S-19264T (=DSM 44701T), isolated from a smear-ripened cheese.</title>
        <authorList>
            <consortium name="US DOE Joint Genome Institute (JGI-PGF)"/>
            <person name="Walter F."/>
            <person name="Albersmeier A."/>
            <person name="Kalinowski J."/>
            <person name="Ruckert C."/>
        </authorList>
    </citation>
    <scope>NUCLEOTIDE SEQUENCE</scope>
    <source>
        <strain evidence="2">CGMCC 1.12360</strain>
    </source>
</reference>
<reference evidence="2" key="2">
    <citation type="submission" date="2020-09" db="EMBL/GenBank/DDBJ databases">
        <authorList>
            <person name="Sun Q."/>
            <person name="Zhou Y."/>
        </authorList>
    </citation>
    <scope>NUCLEOTIDE SEQUENCE</scope>
    <source>
        <strain evidence="2">CGMCC 1.12360</strain>
    </source>
</reference>
<comment type="caution">
    <text evidence="2">The sequence shown here is derived from an EMBL/GenBank/DDBJ whole genome shotgun (WGS) entry which is preliminary data.</text>
</comment>
<dbReference type="EMBL" id="BMEV01000015">
    <property type="protein sequence ID" value="GGH73375.1"/>
    <property type="molecule type" value="Genomic_DNA"/>
</dbReference>
<dbReference type="Proteomes" id="UP000602050">
    <property type="component" value="Unassembled WGS sequence"/>
</dbReference>
<organism evidence="2 3">
    <name type="scientific">Compostibacillus humi</name>
    <dbReference type="NCBI Taxonomy" id="1245525"/>
    <lineage>
        <taxon>Bacteria</taxon>
        <taxon>Bacillati</taxon>
        <taxon>Bacillota</taxon>
        <taxon>Bacilli</taxon>
        <taxon>Bacillales</taxon>
        <taxon>Bacillaceae</taxon>
        <taxon>Compostibacillus</taxon>
    </lineage>
</organism>
<dbReference type="Pfam" id="PF11877">
    <property type="entry name" value="DUF3397"/>
    <property type="match status" value="1"/>
</dbReference>
<feature type="transmembrane region" description="Helical" evidence="1">
    <location>
        <begin position="6"/>
        <end position="30"/>
    </location>
</feature>
<keyword evidence="1" id="KW-0472">Membrane</keyword>
<dbReference type="InterPro" id="IPR024515">
    <property type="entry name" value="DUF3397"/>
</dbReference>
<evidence type="ECO:0008006" key="4">
    <source>
        <dbReference type="Google" id="ProtNLM"/>
    </source>
</evidence>
<dbReference type="AlphaFoldDB" id="A0A8J2ZQE2"/>
<dbReference type="PIRSF" id="PIRSF030092">
    <property type="entry name" value="UCP030092"/>
    <property type="match status" value="1"/>
</dbReference>
<sequence length="126" mass="15019">MLQIFVYLFAFFVTVPIIVTGLIYVLAYFWHRRRRKAVITAANWSLVFYIISVNLIFFMMFERPTIGYTLIFLLLILAVIVTLQWKVHMEVKIGKAFKILWRGSFLFFFILYVCATFLSILLRIFV</sequence>
<protein>
    <recommendedName>
        <fullName evidence="4">DUF3397 domain-containing protein</fullName>
    </recommendedName>
</protein>
<proteinExistence type="predicted"/>
<keyword evidence="1" id="KW-1133">Transmembrane helix</keyword>
<feature type="transmembrane region" description="Helical" evidence="1">
    <location>
        <begin position="37"/>
        <end position="60"/>
    </location>
</feature>
<feature type="transmembrane region" description="Helical" evidence="1">
    <location>
        <begin position="66"/>
        <end position="85"/>
    </location>
</feature>
<keyword evidence="1" id="KW-0812">Transmembrane</keyword>